<dbReference type="InterPro" id="IPR039425">
    <property type="entry name" value="RNA_pol_sigma-70-like"/>
</dbReference>
<evidence type="ECO:0000256" key="1">
    <source>
        <dbReference type="ARBA" id="ARBA00010641"/>
    </source>
</evidence>
<evidence type="ECO:0000259" key="8">
    <source>
        <dbReference type="Pfam" id="PF08281"/>
    </source>
</evidence>
<keyword evidence="3 6" id="KW-0731">Sigma factor</keyword>
<proteinExistence type="inferred from homology"/>
<dbReference type="InterPro" id="IPR013325">
    <property type="entry name" value="RNA_pol_sigma_r2"/>
</dbReference>
<dbReference type="PROSITE" id="PS01063">
    <property type="entry name" value="SIGMA70_ECF"/>
    <property type="match status" value="1"/>
</dbReference>
<evidence type="ECO:0000256" key="6">
    <source>
        <dbReference type="RuleBase" id="RU000716"/>
    </source>
</evidence>
<dbReference type="InterPro" id="IPR014284">
    <property type="entry name" value="RNA_pol_sigma-70_dom"/>
</dbReference>
<gene>
    <name evidence="9" type="ORF">D7193_02580</name>
</gene>
<accession>A0A3B0AAP0</accession>
<dbReference type="OrthoDB" id="3821507at2"/>
<dbReference type="Gene3D" id="1.10.10.10">
    <property type="entry name" value="Winged helix-like DNA-binding domain superfamily/Winged helix DNA-binding domain"/>
    <property type="match status" value="1"/>
</dbReference>
<dbReference type="SUPFAM" id="SSF88946">
    <property type="entry name" value="Sigma2 domain of RNA polymerase sigma factors"/>
    <property type="match status" value="1"/>
</dbReference>
<evidence type="ECO:0000256" key="3">
    <source>
        <dbReference type="ARBA" id="ARBA00023082"/>
    </source>
</evidence>
<dbReference type="InterPro" id="IPR013324">
    <property type="entry name" value="RNA_pol_sigma_r3/r4-like"/>
</dbReference>
<dbReference type="InterPro" id="IPR036388">
    <property type="entry name" value="WH-like_DNA-bd_sf"/>
</dbReference>
<dbReference type="SUPFAM" id="SSF88659">
    <property type="entry name" value="Sigma3 and sigma4 domains of RNA polymerase sigma factors"/>
    <property type="match status" value="1"/>
</dbReference>
<feature type="domain" description="RNA polymerase sigma-70 region 2" evidence="7">
    <location>
        <begin position="27"/>
        <end position="91"/>
    </location>
</feature>
<evidence type="ECO:0000256" key="5">
    <source>
        <dbReference type="ARBA" id="ARBA00023163"/>
    </source>
</evidence>
<dbReference type="Pfam" id="PF04542">
    <property type="entry name" value="Sigma70_r2"/>
    <property type="match status" value="1"/>
</dbReference>
<name>A0A3B0AAP0_9ACTN</name>
<evidence type="ECO:0000256" key="2">
    <source>
        <dbReference type="ARBA" id="ARBA00023015"/>
    </source>
</evidence>
<dbReference type="GO" id="GO:0016987">
    <property type="term" value="F:sigma factor activity"/>
    <property type="evidence" value="ECO:0007669"/>
    <property type="project" value="UniProtKB-KW"/>
</dbReference>
<dbReference type="EMBL" id="RBAN01000001">
    <property type="protein sequence ID" value="RKN57570.1"/>
    <property type="molecule type" value="Genomic_DNA"/>
</dbReference>
<dbReference type="Gene3D" id="1.10.1740.10">
    <property type="match status" value="1"/>
</dbReference>
<dbReference type="InterPro" id="IPR013249">
    <property type="entry name" value="RNA_pol_sigma70_r4_t2"/>
</dbReference>
<dbReference type="PANTHER" id="PTHR43133:SF61">
    <property type="entry name" value="ECF RNA POLYMERASE SIGMA FACTOR SIGC"/>
    <property type="match status" value="1"/>
</dbReference>
<dbReference type="InterPro" id="IPR000838">
    <property type="entry name" value="RNA_pol_sigma70_ECF_CS"/>
</dbReference>
<reference evidence="9 10" key="1">
    <citation type="journal article" date="2015" name="Int. J. Syst. Evol. Microbiol.">
        <title>Micromonospora costi sp. nov., isolated from a leaf of Costus speciosus.</title>
        <authorList>
            <person name="Thawai C."/>
        </authorList>
    </citation>
    <scope>NUCLEOTIDE SEQUENCE [LARGE SCALE GENOMIC DNA]</scope>
    <source>
        <strain evidence="9 10">CS1-12</strain>
    </source>
</reference>
<evidence type="ECO:0000313" key="10">
    <source>
        <dbReference type="Proteomes" id="UP000279968"/>
    </source>
</evidence>
<dbReference type="InterPro" id="IPR007627">
    <property type="entry name" value="RNA_pol_sigma70_r2"/>
</dbReference>
<feature type="domain" description="RNA polymerase sigma factor 70 region 4 type 2" evidence="8">
    <location>
        <begin position="116"/>
        <end position="168"/>
    </location>
</feature>
<dbReference type="AlphaFoldDB" id="A0A3B0AAP0"/>
<comment type="caution">
    <text evidence="9">The sequence shown here is derived from an EMBL/GenBank/DDBJ whole genome shotgun (WGS) entry which is preliminary data.</text>
</comment>
<dbReference type="GO" id="GO:0006352">
    <property type="term" value="P:DNA-templated transcription initiation"/>
    <property type="evidence" value="ECO:0007669"/>
    <property type="project" value="InterPro"/>
</dbReference>
<dbReference type="Pfam" id="PF08281">
    <property type="entry name" value="Sigma70_r4_2"/>
    <property type="match status" value="1"/>
</dbReference>
<keyword evidence="10" id="KW-1185">Reference proteome</keyword>
<keyword evidence="4 6" id="KW-0238">DNA-binding</keyword>
<dbReference type="RefSeq" id="WP_120779198.1">
    <property type="nucleotide sequence ID" value="NZ_JBHLUP010000009.1"/>
</dbReference>
<dbReference type="PANTHER" id="PTHR43133">
    <property type="entry name" value="RNA POLYMERASE ECF-TYPE SIGMA FACTO"/>
    <property type="match status" value="1"/>
</dbReference>
<keyword evidence="5 6" id="KW-0804">Transcription</keyword>
<evidence type="ECO:0000313" key="9">
    <source>
        <dbReference type="EMBL" id="RKN57570.1"/>
    </source>
</evidence>
<dbReference type="GO" id="GO:0003677">
    <property type="term" value="F:DNA binding"/>
    <property type="evidence" value="ECO:0007669"/>
    <property type="project" value="UniProtKB-KW"/>
</dbReference>
<evidence type="ECO:0000256" key="4">
    <source>
        <dbReference type="ARBA" id="ARBA00023125"/>
    </source>
</evidence>
<dbReference type="Proteomes" id="UP000279968">
    <property type="component" value="Unassembled WGS sequence"/>
</dbReference>
<comment type="similarity">
    <text evidence="1 6">Belongs to the sigma-70 factor family. ECF subfamily.</text>
</comment>
<dbReference type="NCBIfam" id="TIGR02937">
    <property type="entry name" value="sigma70-ECF"/>
    <property type="match status" value="1"/>
</dbReference>
<protein>
    <recommendedName>
        <fullName evidence="6">RNA polymerase sigma factor</fullName>
    </recommendedName>
</protein>
<sequence length="184" mass="19808">MSGRDAEVTAWALAAGKGDRDAATRFIQATQHQVWRFVGHLTGPGDADDLTQETYLRAMRSLPSFAARSSALTWLLGIARRVVVDHIRAATSRPRTVALSERLDVPDRDGGFEGLVALERVLLTIDRDRREAFVATQLVGLSYAEAAEVCGCPIGTIRSRVARAREDLVVALGGRAASLPGRAG</sequence>
<evidence type="ECO:0000259" key="7">
    <source>
        <dbReference type="Pfam" id="PF04542"/>
    </source>
</evidence>
<dbReference type="CDD" id="cd06171">
    <property type="entry name" value="Sigma70_r4"/>
    <property type="match status" value="1"/>
</dbReference>
<keyword evidence="2 6" id="KW-0805">Transcription regulation</keyword>
<organism evidence="9 10">
    <name type="scientific">Micromonospora costi</name>
    <dbReference type="NCBI Taxonomy" id="1530042"/>
    <lineage>
        <taxon>Bacteria</taxon>
        <taxon>Bacillati</taxon>
        <taxon>Actinomycetota</taxon>
        <taxon>Actinomycetes</taxon>
        <taxon>Micromonosporales</taxon>
        <taxon>Micromonosporaceae</taxon>
        <taxon>Micromonospora</taxon>
    </lineage>
</organism>
<dbReference type="GO" id="GO:0006950">
    <property type="term" value="P:response to stress"/>
    <property type="evidence" value="ECO:0007669"/>
    <property type="project" value="UniProtKB-ARBA"/>
</dbReference>